<evidence type="ECO:0000256" key="1">
    <source>
        <dbReference type="ARBA" id="ARBA00010688"/>
    </source>
</evidence>
<protein>
    <submittedName>
        <fullName evidence="7">Sugar kinase</fullName>
    </submittedName>
</protein>
<dbReference type="EMBL" id="SOFG01000011">
    <property type="protein sequence ID" value="TFB87559.1"/>
    <property type="molecule type" value="Genomic_DNA"/>
</dbReference>
<keyword evidence="3" id="KW-0547">Nucleotide-binding</keyword>
<dbReference type="SUPFAM" id="SSF53613">
    <property type="entry name" value="Ribokinase-like"/>
    <property type="match status" value="1"/>
</dbReference>
<dbReference type="InterPro" id="IPR050306">
    <property type="entry name" value="PfkB_Carbo_kinase"/>
</dbReference>
<dbReference type="PANTHER" id="PTHR43085">
    <property type="entry name" value="HEXOKINASE FAMILY MEMBER"/>
    <property type="match status" value="1"/>
</dbReference>
<evidence type="ECO:0000313" key="7">
    <source>
        <dbReference type="EMBL" id="TFB87559.1"/>
    </source>
</evidence>
<dbReference type="InterPro" id="IPR029056">
    <property type="entry name" value="Ribokinase-like"/>
</dbReference>
<evidence type="ECO:0000313" key="8">
    <source>
        <dbReference type="Proteomes" id="UP000297608"/>
    </source>
</evidence>
<reference evidence="7 8" key="1">
    <citation type="submission" date="2019-03" db="EMBL/GenBank/DDBJ databases">
        <title>Genomics of glacier-inhabiting Cryobacterium strains.</title>
        <authorList>
            <person name="Liu Q."/>
            <person name="Xin Y.-H."/>
        </authorList>
    </citation>
    <scope>NUCLEOTIDE SEQUENCE [LARGE SCALE GENOMIC DNA]</scope>
    <source>
        <strain evidence="7 8">MDB2-B</strain>
    </source>
</reference>
<proteinExistence type="inferred from homology"/>
<organism evidence="7 8">
    <name type="scientific">Cryobacterium algoricola</name>
    <dbReference type="NCBI Taxonomy" id="1259183"/>
    <lineage>
        <taxon>Bacteria</taxon>
        <taxon>Bacillati</taxon>
        <taxon>Actinomycetota</taxon>
        <taxon>Actinomycetes</taxon>
        <taxon>Micrococcales</taxon>
        <taxon>Microbacteriaceae</taxon>
        <taxon>Cryobacterium</taxon>
    </lineage>
</organism>
<keyword evidence="4 7" id="KW-0418">Kinase</keyword>
<dbReference type="PANTHER" id="PTHR43085:SF1">
    <property type="entry name" value="PSEUDOURIDINE KINASE-RELATED"/>
    <property type="match status" value="1"/>
</dbReference>
<dbReference type="Proteomes" id="UP000297608">
    <property type="component" value="Unassembled WGS sequence"/>
</dbReference>
<dbReference type="PROSITE" id="PS00584">
    <property type="entry name" value="PFKB_KINASES_2"/>
    <property type="match status" value="1"/>
</dbReference>
<comment type="caution">
    <text evidence="7">The sequence shown here is derived from an EMBL/GenBank/DDBJ whole genome shotgun (WGS) entry which is preliminary data.</text>
</comment>
<dbReference type="Pfam" id="PF00294">
    <property type="entry name" value="PfkB"/>
    <property type="match status" value="1"/>
</dbReference>
<evidence type="ECO:0000256" key="4">
    <source>
        <dbReference type="ARBA" id="ARBA00022777"/>
    </source>
</evidence>
<comment type="similarity">
    <text evidence="1">Belongs to the carbohydrate kinase PfkB family.</text>
</comment>
<evidence type="ECO:0000256" key="2">
    <source>
        <dbReference type="ARBA" id="ARBA00022679"/>
    </source>
</evidence>
<dbReference type="RefSeq" id="WP_134534713.1">
    <property type="nucleotide sequence ID" value="NZ_SOFG01000011.1"/>
</dbReference>
<sequence>MSNTVQRDFDVVTFGEIMAMFVAEESGPLSRVDHFVRRLAGAEFNVAVGLRRLGHSVGFVTRLGTDPFGEFTLQQLEANGIDVGEVDLHAIEPTGFQLKNRPGEDEDPLVVYFRSHSAARTLAPTDATAAYVRRAGHVHLTGIPLALGAGPRGLAAQAVDVARETGATVSFDPNLRPSLWADSDDMVRTINTIAVQADWVLPGMSEGRILTGETTPAGIARWYLDRGVTVVAVKAGSRGAELFAADGTHASCPPFAVSVVDTVGAGDGFSAGLLSAALDGLPPAEWVYRAGAVGALATTSRGDQEGLPDRAGLATFLEAHAPTSV</sequence>
<evidence type="ECO:0000256" key="5">
    <source>
        <dbReference type="ARBA" id="ARBA00022840"/>
    </source>
</evidence>
<dbReference type="InterPro" id="IPR002173">
    <property type="entry name" value="Carboh/pur_kinase_PfkB_CS"/>
</dbReference>
<keyword evidence="2" id="KW-0808">Transferase</keyword>
<keyword evidence="5" id="KW-0067">ATP-binding</keyword>
<accession>A0ABY2IDW0</accession>
<dbReference type="CDD" id="cd01166">
    <property type="entry name" value="KdgK"/>
    <property type="match status" value="1"/>
</dbReference>
<name>A0ABY2IDW0_9MICO</name>
<dbReference type="Gene3D" id="3.40.1190.20">
    <property type="match status" value="1"/>
</dbReference>
<evidence type="ECO:0000259" key="6">
    <source>
        <dbReference type="Pfam" id="PF00294"/>
    </source>
</evidence>
<dbReference type="GO" id="GO:0016301">
    <property type="term" value="F:kinase activity"/>
    <property type="evidence" value="ECO:0007669"/>
    <property type="project" value="UniProtKB-KW"/>
</dbReference>
<keyword evidence="8" id="KW-1185">Reference proteome</keyword>
<evidence type="ECO:0000256" key="3">
    <source>
        <dbReference type="ARBA" id="ARBA00022741"/>
    </source>
</evidence>
<feature type="domain" description="Carbohydrate kinase PfkB" evidence="6">
    <location>
        <begin position="10"/>
        <end position="309"/>
    </location>
</feature>
<dbReference type="InterPro" id="IPR011611">
    <property type="entry name" value="PfkB_dom"/>
</dbReference>
<gene>
    <name evidence="7" type="ORF">E3O44_10730</name>
</gene>